<proteinExistence type="predicted"/>
<dbReference type="SUPFAM" id="SSF47336">
    <property type="entry name" value="ACP-like"/>
    <property type="match status" value="1"/>
</dbReference>
<dbReference type="AlphaFoldDB" id="A0A229FW16"/>
<reference evidence="2 3" key="1">
    <citation type="submission" date="2017-06" db="EMBL/GenBank/DDBJ databases">
        <title>Reclassification of a Polynucleobacter cosmopolitanus strain isolated from tropical Lake Victoria as Polynucleobacter victoriensis comb. nov.</title>
        <authorList>
            <person name="Hahn M.W."/>
        </authorList>
    </citation>
    <scope>NUCLEOTIDE SEQUENCE [LARGE SCALE GENOMIC DNA]</scope>
    <source>
        <strain evidence="2 3">MWH-MoIso2</strain>
    </source>
</reference>
<dbReference type="Pfam" id="PF00550">
    <property type="entry name" value="PP-binding"/>
    <property type="match status" value="1"/>
</dbReference>
<dbReference type="OrthoDB" id="5999171at2"/>
<dbReference type="InterPro" id="IPR009081">
    <property type="entry name" value="PP-bd_ACP"/>
</dbReference>
<dbReference type="RefSeq" id="WP_089515219.1">
    <property type="nucleotide sequence ID" value="NZ_NJGG01000001.1"/>
</dbReference>
<feature type="domain" description="Carrier" evidence="1">
    <location>
        <begin position="24"/>
        <end position="68"/>
    </location>
</feature>
<dbReference type="InterPro" id="IPR036736">
    <property type="entry name" value="ACP-like_sf"/>
</dbReference>
<protein>
    <submittedName>
        <fullName evidence="2">Acyl carrier protein</fullName>
    </submittedName>
</protein>
<dbReference type="Proteomes" id="UP000215188">
    <property type="component" value="Unassembled WGS sequence"/>
</dbReference>
<dbReference type="EMBL" id="NJGG01000001">
    <property type="protein sequence ID" value="OXL16191.1"/>
    <property type="molecule type" value="Genomic_DNA"/>
</dbReference>
<evidence type="ECO:0000313" key="3">
    <source>
        <dbReference type="Proteomes" id="UP000215188"/>
    </source>
</evidence>
<accession>A0A229FW16</accession>
<gene>
    <name evidence="2" type="ORF">AOC33_03700</name>
</gene>
<name>A0A229FW16_9BURK</name>
<keyword evidence="3" id="KW-1185">Reference proteome</keyword>
<sequence>MDFEEFKQEFLIACDFIEEPVLAEDTELDKIPDFDSLAMLGVIVMLETQFGITASGDDVMRLSTMGGLHKFATKQ</sequence>
<evidence type="ECO:0000259" key="1">
    <source>
        <dbReference type="Pfam" id="PF00550"/>
    </source>
</evidence>
<evidence type="ECO:0000313" key="2">
    <source>
        <dbReference type="EMBL" id="OXL16191.1"/>
    </source>
</evidence>
<comment type="caution">
    <text evidence="2">The sequence shown here is derived from an EMBL/GenBank/DDBJ whole genome shotgun (WGS) entry which is preliminary data.</text>
</comment>
<dbReference type="Gene3D" id="1.10.1200.10">
    <property type="entry name" value="ACP-like"/>
    <property type="match status" value="1"/>
</dbReference>
<organism evidence="2 3">
    <name type="scientific">Polynucleobacter cosmopolitanus</name>
    <dbReference type="NCBI Taxonomy" id="351345"/>
    <lineage>
        <taxon>Bacteria</taxon>
        <taxon>Pseudomonadati</taxon>
        <taxon>Pseudomonadota</taxon>
        <taxon>Betaproteobacteria</taxon>
        <taxon>Burkholderiales</taxon>
        <taxon>Burkholderiaceae</taxon>
        <taxon>Polynucleobacter</taxon>
    </lineage>
</organism>